<keyword evidence="2" id="KW-1185">Reference proteome</keyword>
<dbReference type="EMBL" id="JASBWS010000025">
    <property type="protein sequence ID" value="KAJ9110188.1"/>
    <property type="molecule type" value="Genomic_DNA"/>
</dbReference>
<evidence type="ECO:0000313" key="2">
    <source>
        <dbReference type="Proteomes" id="UP001230649"/>
    </source>
</evidence>
<organism evidence="1 2">
    <name type="scientific">Naganishia adeliensis</name>
    <dbReference type="NCBI Taxonomy" id="92952"/>
    <lineage>
        <taxon>Eukaryota</taxon>
        <taxon>Fungi</taxon>
        <taxon>Dikarya</taxon>
        <taxon>Basidiomycota</taxon>
        <taxon>Agaricomycotina</taxon>
        <taxon>Tremellomycetes</taxon>
        <taxon>Filobasidiales</taxon>
        <taxon>Filobasidiaceae</taxon>
        <taxon>Naganishia</taxon>
    </lineage>
</organism>
<dbReference type="Proteomes" id="UP001230649">
    <property type="component" value="Unassembled WGS sequence"/>
</dbReference>
<evidence type="ECO:0000313" key="1">
    <source>
        <dbReference type="EMBL" id="KAJ9110188.1"/>
    </source>
</evidence>
<proteinExistence type="predicted"/>
<gene>
    <name evidence="1" type="ORF">QFC20_003040</name>
</gene>
<accession>A0ACC2WFD7</accession>
<reference evidence="1" key="1">
    <citation type="submission" date="2023-04" db="EMBL/GenBank/DDBJ databases">
        <title>Draft Genome sequencing of Naganishia species isolated from polar environments using Oxford Nanopore Technology.</title>
        <authorList>
            <person name="Leo P."/>
            <person name="Venkateswaran K."/>
        </authorList>
    </citation>
    <scope>NUCLEOTIDE SEQUENCE</scope>
    <source>
        <strain evidence="1">MNA-CCFEE 5262</strain>
    </source>
</reference>
<name>A0ACC2WFD7_9TREE</name>
<comment type="caution">
    <text evidence="1">The sequence shown here is derived from an EMBL/GenBank/DDBJ whole genome shotgun (WGS) entry which is preliminary data.</text>
</comment>
<sequence length="554" mass="60852">MPITATQILAHLETEKSDKMHPALSPAPRETRPKLDEVALPSFDIFPSTESCSIPSTASIEAAKNMNNGQLVIASLSTFSKYFHPKHGLYRDHQEIDFTDVLDDGLPNIAPGDVEWLIVDLRFVIADEEWDAVDRQVSPRLRQRDILFPHVYKLSLIGAEYIEATLTDERAKALCELVLDRVNPREIMEVEWLTAGDQEPCASTLSSHLVHPLIIQAGNKWSSNPEVNPLANGHLEDEDGEVNSDGVDMTQPIGPRGEDIGLRCLRVQGGFPMPNPTSDSSSAYALKPDFSFAFKDWIKGGVETLIWSFKGEYSEACTLGILRHLFKYLAGYYAASSTLPCSLMILQDLKPQLVQKLQSEDATTMRRCGADDFSADVKAALADVLYVESDPNEAGARIFQRVWESETSKDAQYPWTRALRRLMAELVANDKACRRLASIKTTSAIPPPKLFTIGPTLHSTSDNHVQSPLSPLSMLRSPLSSRSQSYTSQQDVDRSSHSGSSASLNTLGDPDQNPLAEVLVPEANDPEEGESSPIGPQMKPSSTVTQVHGSSAAL</sequence>
<protein>
    <submittedName>
        <fullName evidence="1">Uncharacterized protein</fullName>
    </submittedName>
</protein>